<proteinExistence type="predicted"/>
<sequence length="193" mass="21369">MVKPSSSLKPSSPPSMSSTWPPSSSLKPSSSPSISSTLPPFSSLASPPSSLPKPSPHNMCLVLSDAFREKRDAVKTRTALARPSPVKPTSILPLPPPRRCHPHVASSLPRSTPVHITLEHAASLSEFHNHRNEHHNLFQFVAYVDSANGEEPTSTRWKPKSWLMRKRRALERVEETAKFLDLDEGNQCRSHYG</sequence>
<evidence type="ECO:0000256" key="1">
    <source>
        <dbReference type="SAM" id="MobiDB-lite"/>
    </source>
</evidence>
<dbReference type="Proteomes" id="UP001603857">
    <property type="component" value="Unassembled WGS sequence"/>
</dbReference>
<evidence type="ECO:0000313" key="2">
    <source>
        <dbReference type="EMBL" id="KAL2333618.1"/>
    </source>
</evidence>
<evidence type="ECO:0000313" key="3">
    <source>
        <dbReference type="Proteomes" id="UP001603857"/>
    </source>
</evidence>
<protein>
    <submittedName>
        <fullName evidence="2">Uncharacterized protein</fullName>
    </submittedName>
</protein>
<accession>A0ABD1MDM7</accession>
<name>A0ABD1MDM7_9FABA</name>
<gene>
    <name evidence="2" type="ORF">Fmac_014831</name>
</gene>
<keyword evidence="3" id="KW-1185">Reference proteome</keyword>
<dbReference type="AlphaFoldDB" id="A0ABD1MDM7"/>
<reference evidence="2 3" key="1">
    <citation type="submission" date="2024-08" db="EMBL/GenBank/DDBJ databases">
        <title>Insights into the chromosomal genome structure of Flemingia macrophylla.</title>
        <authorList>
            <person name="Ding Y."/>
            <person name="Zhao Y."/>
            <person name="Bi W."/>
            <person name="Wu M."/>
            <person name="Zhao G."/>
            <person name="Gong Y."/>
            <person name="Li W."/>
            <person name="Zhang P."/>
        </authorList>
    </citation>
    <scope>NUCLEOTIDE SEQUENCE [LARGE SCALE GENOMIC DNA]</scope>
    <source>
        <strain evidence="2">DYQJB</strain>
        <tissue evidence="2">Leaf</tissue>
    </source>
</reference>
<dbReference type="EMBL" id="JBGMDY010000005">
    <property type="protein sequence ID" value="KAL2333618.1"/>
    <property type="molecule type" value="Genomic_DNA"/>
</dbReference>
<feature type="region of interest" description="Disordered" evidence="1">
    <location>
        <begin position="76"/>
        <end position="108"/>
    </location>
</feature>
<comment type="caution">
    <text evidence="2">The sequence shown here is derived from an EMBL/GenBank/DDBJ whole genome shotgun (WGS) entry which is preliminary data.</text>
</comment>
<feature type="compositionally biased region" description="Low complexity" evidence="1">
    <location>
        <begin position="1"/>
        <end position="48"/>
    </location>
</feature>
<organism evidence="2 3">
    <name type="scientific">Flemingia macrophylla</name>
    <dbReference type="NCBI Taxonomy" id="520843"/>
    <lineage>
        <taxon>Eukaryota</taxon>
        <taxon>Viridiplantae</taxon>
        <taxon>Streptophyta</taxon>
        <taxon>Embryophyta</taxon>
        <taxon>Tracheophyta</taxon>
        <taxon>Spermatophyta</taxon>
        <taxon>Magnoliopsida</taxon>
        <taxon>eudicotyledons</taxon>
        <taxon>Gunneridae</taxon>
        <taxon>Pentapetalae</taxon>
        <taxon>rosids</taxon>
        <taxon>fabids</taxon>
        <taxon>Fabales</taxon>
        <taxon>Fabaceae</taxon>
        <taxon>Papilionoideae</taxon>
        <taxon>50 kb inversion clade</taxon>
        <taxon>NPAAA clade</taxon>
        <taxon>indigoferoid/millettioid clade</taxon>
        <taxon>Phaseoleae</taxon>
        <taxon>Flemingia</taxon>
    </lineage>
</organism>
<feature type="region of interest" description="Disordered" evidence="1">
    <location>
        <begin position="1"/>
        <end position="57"/>
    </location>
</feature>